<accession>A0A5P2GAV2</accession>
<protein>
    <submittedName>
        <fullName evidence="1">DUF2695 domain-containing protein</fullName>
    </submittedName>
</protein>
<name>A0A5P2GAV2_9BACT</name>
<dbReference type="RefSeq" id="WP_131332045.1">
    <property type="nucleotide sequence ID" value="NZ_CP044017.1"/>
</dbReference>
<geneLocation type="plasmid" evidence="2">
    <name>pb3-10</name>
</geneLocation>
<dbReference type="KEGG" id="arac:E0W69_020270"/>
<dbReference type="InterPro" id="IPR024248">
    <property type="entry name" value="DUF2695"/>
</dbReference>
<sequence length="183" mass="22214">MTTEQLQEKLYEFIRPSYPDIKINVVDTVENVRQLYFTDDRFELLYPKQRYHYLTHLIPSDFYDQNLQSTEWFELAPNEKPDELDYHDQETIDEIKEPILSILKDKVGFVSLLDKKFISENAKCFGDFRHSKKILTDLKFSDQDQFDIFHVLMNEGAYCDCEILYNVFRDSEYTKQYWRDRQE</sequence>
<dbReference type="Proteomes" id="UP000292424">
    <property type="component" value="Plasmid pB3-10"/>
</dbReference>
<dbReference type="AlphaFoldDB" id="A0A5P2GAV2"/>
<dbReference type="OrthoDB" id="95751at2"/>
<gene>
    <name evidence="1" type="ORF">E0W69_020270</name>
</gene>
<keyword evidence="1" id="KW-0614">Plasmid</keyword>
<reference evidence="1 2" key="1">
    <citation type="submission" date="2019-09" db="EMBL/GenBank/DDBJ databases">
        <title>Complete genome sequence of Arachidicoccus sp. B3-10 isolated from apple orchard soil.</title>
        <authorList>
            <person name="Kim H.S."/>
            <person name="Han K.-I."/>
            <person name="Suh M.K."/>
            <person name="Lee K.C."/>
            <person name="Eom M.K."/>
            <person name="Kim J.-S."/>
            <person name="Kang S.W."/>
            <person name="Sin Y."/>
            <person name="Lee J.-S."/>
        </authorList>
    </citation>
    <scope>NUCLEOTIDE SEQUENCE [LARGE SCALE GENOMIC DNA]</scope>
    <source>
        <strain evidence="1 2">B3-10</strain>
        <plasmid evidence="2">pb3-10</plasmid>
    </source>
</reference>
<dbReference type="Pfam" id="PF10905">
    <property type="entry name" value="DUF2695"/>
    <property type="match status" value="1"/>
</dbReference>
<dbReference type="EMBL" id="CP044017">
    <property type="protein sequence ID" value="QES91052.1"/>
    <property type="molecule type" value="Genomic_DNA"/>
</dbReference>
<proteinExistence type="predicted"/>
<organism evidence="1 2">
    <name type="scientific">Rhizosphaericola mali</name>
    <dbReference type="NCBI Taxonomy" id="2545455"/>
    <lineage>
        <taxon>Bacteria</taxon>
        <taxon>Pseudomonadati</taxon>
        <taxon>Bacteroidota</taxon>
        <taxon>Chitinophagia</taxon>
        <taxon>Chitinophagales</taxon>
        <taxon>Chitinophagaceae</taxon>
        <taxon>Rhizosphaericola</taxon>
    </lineage>
</organism>
<evidence type="ECO:0000313" key="2">
    <source>
        <dbReference type="Proteomes" id="UP000292424"/>
    </source>
</evidence>
<keyword evidence="2" id="KW-1185">Reference proteome</keyword>
<evidence type="ECO:0000313" key="1">
    <source>
        <dbReference type="EMBL" id="QES91052.1"/>
    </source>
</evidence>